<comment type="similarity">
    <text evidence="1">Belongs to the LysR transcriptional regulatory family.</text>
</comment>
<dbReference type="PROSITE" id="PS50931">
    <property type="entry name" value="HTH_LYSR"/>
    <property type="match status" value="1"/>
</dbReference>
<dbReference type="SUPFAM" id="SSF46785">
    <property type="entry name" value="Winged helix' DNA-binding domain"/>
    <property type="match status" value="1"/>
</dbReference>
<dbReference type="InterPro" id="IPR005119">
    <property type="entry name" value="LysR_subst-bd"/>
</dbReference>
<keyword evidence="7" id="KW-1185">Reference proteome</keyword>
<evidence type="ECO:0000256" key="2">
    <source>
        <dbReference type="ARBA" id="ARBA00023015"/>
    </source>
</evidence>
<evidence type="ECO:0000256" key="3">
    <source>
        <dbReference type="ARBA" id="ARBA00023125"/>
    </source>
</evidence>
<keyword evidence="4" id="KW-0804">Transcription</keyword>
<name>A0A081K7L3_9GAMM</name>
<protein>
    <recommendedName>
        <fullName evidence="5">HTH lysR-type domain-containing protein</fullName>
    </recommendedName>
</protein>
<dbReference type="GO" id="GO:0000976">
    <property type="term" value="F:transcription cis-regulatory region binding"/>
    <property type="evidence" value="ECO:0007669"/>
    <property type="project" value="TreeGrafter"/>
</dbReference>
<dbReference type="InterPro" id="IPR000847">
    <property type="entry name" value="LysR_HTH_N"/>
</dbReference>
<dbReference type="Gene3D" id="1.10.10.10">
    <property type="entry name" value="Winged helix-like DNA-binding domain superfamily/Winged helix DNA-binding domain"/>
    <property type="match status" value="1"/>
</dbReference>
<proteinExistence type="inferred from homology"/>
<dbReference type="Pfam" id="PF03466">
    <property type="entry name" value="LysR_substrate"/>
    <property type="match status" value="1"/>
</dbReference>
<dbReference type="PANTHER" id="PTHR30126">
    <property type="entry name" value="HTH-TYPE TRANSCRIPTIONAL REGULATOR"/>
    <property type="match status" value="1"/>
</dbReference>
<dbReference type="Proteomes" id="UP000027997">
    <property type="component" value="Unassembled WGS sequence"/>
</dbReference>
<feature type="domain" description="HTH lysR-type" evidence="5">
    <location>
        <begin position="3"/>
        <end position="60"/>
    </location>
</feature>
<gene>
    <name evidence="6" type="ORF">GV64_04690</name>
</gene>
<keyword evidence="3" id="KW-0238">DNA-binding</keyword>
<dbReference type="GO" id="GO:0003700">
    <property type="term" value="F:DNA-binding transcription factor activity"/>
    <property type="evidence" value="ECO:0007669"/>
    <property type="project" value="InterPro"/>
</dbReference>
<dbReference type="Pfam" id="PF00126">
    <property type="entry name" value="HTH_1"/>
    <property type="match status" value="1"/>
</dbReference>
<comment type="caution">
    <text evidence="6">The sequence shown here is derived from an EMBL/GenBank/DDBJ whole genome shotgun (WGS) entry which is preliminary data.</text>
</comment>
<dbReference type="FunFam" id="1.10.10.10:FF:000001">
    <property type="entry name" value="LysR family transcriptional regulator"/>
    <property type="match status" value="1"/>
</dbReference>
<evidence type="ECO:0000256" key="4">
    <source>
        <dbReference type="ARBA" id="ARBA00023163"/>
    </source>
</evidence>
<dbReference type="EMBL" id="JOJP01000001">
    <property type="protein sequence ID" value="KEI70139.1"/>
    <property type="molecule type" value="Genomic_DNA"/>
</dbReference>
<evidence type="ECO:0000313" key="7">
    <source>
        <dbReference type="Proteomes" id="UP000027997"/>
    </source>
</evidence>
<sequence>MPVSYEQVRAFVTVAETGSFSAAARLLKRDRSTLSQVVSNLEMDLGYPLFHRNGRYPELTESGEVLYAHAKNLAEYTLAFESISRSIEAQQEAQLTVAYSDLLPVKMIADVMADIRKPFKAVNIHWLKLGLEDASEAIDQGKADLAIVLMNSGKSISPKDYIYLMNTAFCAVASPVMKVASCDSLAVHDLKMYRQLIPEDYFSSHMDQTTLLSSHYQRIASHDLLMALLLMGEGWALLPEYCVADAIEEGILKRLDVKELNTPLRFPFSILSRSEAVTGPVKKALLVSLREQGQLFSAIET</sequence>
<dbReference type="SUPFAM" id="SSF53850">
    <property type="entry name" value="Periplasmic binding protein-like II"/>
    <property type="match status" value="1"/>
</dbReference>
<dbReference type="Gene3D" id="3.40.190.290">
    <property type="match status" value="1"/>
</dbReference>
<evidence type="ECO:0000256" key="1">
    <source>
        <dbReference type="ARBA" id="ARBA00009437"/>
    </source>
</evidence>
<evidence type="ECO:0000259" key="5">
    <source>
        <dbReference type="PROSITE" id="PS50931"/>
    </source>
</evidence>
<dbReference type="eggNOG" id="COG0583">
    <property type="taxonomic scope" value="Bacteria"/>
</dbReference>
<dbReference type="STRING" id="305900.GV64_04690"/>
<keyword evidence="2" id="KW-0805">Transcription regulation</keyword>
<dbReference type="CDD" id="cd05466">
    <property type="entry name" value="PBP2_LTTR_substrate"/>
    <property type="match status" value="1"/>
</dbReference>
<dbReference type="RefSeq" id="WP_020584118.1">
    <property type="nucleotide sequence ID" value="NZ_JOJP01000001.1"/>
</dbReference>
<evidence type="ECO:0000313" key="6">
    <source>
        <dbReference type="EMBL" id="KEI70139.1"/>
    </source>
</evidence>
<dbReference type="AlphaFoldDB" id="A0A081K7L3"/>
<dbReference type="PANTHER" id="PTHR30126:SF91">
    <property type="entry name" value="LYSR FAMILY TRANSCRIPTIONAL REGULATOR"/>
    <property type="match status" value="1"/>
</dbReference>
<dbReference type="InterPro" id="IPR036390">
    <property type="entry name" value="WH_DNA-bd_sf"/>
</dbReference>
<accession>A0A081K7L3</accession>
<reference evidence="6 7" key="1">
    <citation type="submission" date="2014-06" db="EMBL/GenBank/DDBJ databases">
        <title>Whole Genome Sequences of Three Symbiotic Endozoicomonas Bacteria.</title>
        <authorList>
            <person name="Neave M.J."/>
            <person name="Apprill A."/>
            <person name="Voolstra C.R."/>
        </authorList>
    </citation>
    <scope>NUCLEOTIDE SEQUENCE [LARGE SCALE GENOMIC DNA]</scope>
    <source>
        <strain evidence="6 7">DSM 22380</strain>
    </source>
</reference>
<dbReference type="InterPro" id="IPR036388">
    <property type="entry name" value="WH-like_DNA-bd_sf"/>
</dbReference>
<organism evidence="6 7">
    <name type="scientific">Endozoicomonas elysicola</name>
    <dbReference type="NCBI Taxonomy" id="305900"/>
    <lineage>
        <taxon>Bacteria</taxon>
        <taxon>Pseudomonadati</taxon>
        <taxon>Pseudomonadota</taxon>
        <taxon>Gammaproteobacteria</taxon>
        <taxon>Oceanospirillales</taxon>
        <taxon>Endozoicomonadaceae</taxon>
        <taxon>Endozoicomonas</taxon>
    </lineage>
</organism>